<keyword evidence="16" id="KW-0675">Receptor</keyword>
<comment type="catalytic activity">
    <reaction evidence="19">
        <text>L-seryl-[protein] + ATP = O-phospho-L-seryl-[protein] + ADP + H(+)</text>
        <dbReference type="Rhea" id="RHEA:17989"/>
        <dbReference type="Rhea" id="RHEA-COMP:9863"/>
        <dbReference type="Rhea" id="RHEA-COMP:11604"/>
        <dbReference type="ChEBI" id="CHEBI:15378"/>
        <dbReference type="ChEBI" id="CHEBI:29999"/>
        <dbReference type="ChEBI" id="CHEBI:30616"/>
        <dbReference type="ChEBI" id="CHEBI:83421"/>
        <dbReference type="ChEBI" id="CHEBI:456216"/>
        <dbReference type="EC" id="2.7.11.1"/>
    </reaction>
</comment>
<dbReference type="PANTHER" id="PTHR27003">
    <property type="entry name" value="OS07G0166700 PROTEIN"/>
    <property type="match status" value="1"/>
</dbReference>
<evidence type="ECO:0000256" key="15">
    <source>
        <dbReference type="ARBA" id="ARBA00023136"/>
    </source>
</evidence>
<dbReference type="PROSITE" id="PS00108">
    <property type="entry name" value="PROTEIN_KINASE_ST"/>
    <property type="match status" value="1"/>
</dbReference>
<evidence type="ECO:0000256" key="5">
    <source>
        <dbReference type="ARBA" id="ARBA00022553"/>
    </source>
</evidence>
<keyword evidence="7" id="KW-0808">Transferase</keyword>
<evidence type="ECO:0000256" key="8">
    <source>
        <dbReference type="ARBA" id="ARBA00022692"/>
    </source>
</evidence>
<keyword evidence="22" id="KW-1185">Reference proteome</keyword>
<gene>
    <name evidence="21" type="ORF">OSB04_001715</name>
</gene>
<evidence type="ECO:0000256" key="3">
    <source>
        <dbReference type="ARBA" id="ARBA00022475"/>
    </source>
</evidence>
<organism evidence="21 22">
    <name type="scientific">Centaurea solstitialis</name>
    <name type="common">yellow star-thistle</name>
    <dbReference type="NCBI Taxonomy" id="347529"/>
    <lineage>
        <taxon>Eukaryota</taxon>
        <taxon>Viridiplantae</taxon>
        <taxon>Streptophyta</taxon>
        <taxon>Embryophyta</taxon>
        <taxon>Tracheophyta</taxon>
        <taxon>Spermatophyta</taxon>
        <taxon>Magnoliopsida</taxon>
        <taxon>eudicotyledons</taxon>
        <taxon>Gunneridae</taxon>
        <taxon>Pentapetalae</taxon>
        <taxon>asterids</taxon>
        <taxon>campanulids</taxon>
        <taxon>Asterales</taxon>
        <taxon>Asteraceae</taxon>
        <taxon>Carduoideae</taxon>
        <taxon>Cardueae</taxon>
        <taxon>Centaureinae</taxon>
        <taxon>Centaurea</taxon>
    </lineage>
</organism>
<evidence type="ECO:0000256" key="7">
    <source>
        <dbReference type="ARBA" id="ARBA00022679"/>
    </source>
</evidence>
<feature type="domain" description="Protein kinase" evidence="20">
    <location>
        <begin position="48"/>
        <end position="321"/>
    </location>
</feature>
<dbReference type="Pfam" id="PF00069">
    <property type="entry name" value="Pkinase"/>
    <property type="match status" value="1"/>
</dbReference>
<dbReference type="GO" id="GO:0004674">
    <property type="term" value="F:protein serine/threonine kinase activity"/>
    <property type="evidence" value="ECO:0007669"/>
    <property type="project" value="UniProtKB-KW"/>
</dbReference>
<keyword evidence="17" id="KW-0325">Glycoprotein</keyword>
<dbReference type="Gene3D" id="3.30.200.20">
    <property type="entry name" value="Phosphorylase Kinase, domain 1"/>
    <property type="match status" value="2"/>
</dbReference>
<evidence type="ECO:0000256" key="4">
    <source>
        <dbReference type="ARBA" id="ARBA00022527"/>
    </source>
</evidence>
<protein>
    <recommendedName>
        <fullName evidence="2">non-specific serine/threonine protein kinase</fullName>
        <ecNumber evidence="2">2.7.11.1</ecNumber>
    </recommendedName>
</protein>
<dbReference type="GO" id="GO:0009506">
    <property type="term" value="C:plasmodesma"/>
    <property type="evidence" value="ECO:0007669"/>
    <property type="project" value="TreeGrafter"/>
</dbReference>
<evidence type="ECO:0000256" key="17">
    <source>
        <dbReference type="ARBA" id="ARBA00023180"/>
    </source>
</evidence>
<dbReference type="Proteomes" id="UP001172457">
    <property type="component" value="Chromosome 1"/>
</dbReference>
<dbReference type="EC" id="2.7.11.1" evidence="2"/>
<keyword evidence="12" id="KW-0418">Kinase</keyword>
<comment type="subcellular location">
    <subcellularLocation>
        <location evidence="1">Cell membrane</location>
        <topology evidence="1">Single-pass membrane protein</topology>
    </subcellularLocation>
</comment>
<evidence type="ECO:0000256" key="11">
    <source>
        <dbReference type="ARBA" id="ARBA00022741"/>
    </source>
</evidence>
<evidence type="ECO:0000313" key="22">
    <source>
        <dbReference type="Proteomes" id="UP001172457"/>
    </source>
</evidence>
<dbReference type="GO" id="GO:0004714">
    <property type="term" value="F:transmembrane receptor protein tyrosine kinase activity"/>
    <property type="evidence" value="ECO:0007669"/>
    <property type="project" value="InterPro"/>
</dbReference>
<evidence type="ECO:0000256" key="18">
    <source>
        <dbReference type="ARBA" id="ARBA00047899"/>
    </source>
</evidence>
<accession>A0AA38TTB1</accession>
<comment type="caution">
    <text evidence="21">The sequence shown here is derived from an EMBL/GenBank/DDBJ whole genome shotgun (WGS) entry which is preliminary data.</text>
</comment>
<keyword evidence="4" id="KW-0723">Serine/threonine-protein kinase</keyword>
<evidence type="ECO:0000313" key="21">
    <source>
        <dbReference type="EMBL" id="KAJ9565749.1"/>
    </source>
</evidence>
<dbReference type="AlphaFoldDB" id="A0AA38TTB1"/>
<evidence type="ECO:0000256" key="19">
    <source>
        <dbReference type="ARBA" id="ARBA00048679"/>
    </source>
</evidence>
<dbReference type="FunFam" id="1.10.510.10:FF:000358">
    <property type="entry name" value="Putative leucine-rich repeat receptor-like serine/threonine-protein kinase"/>
    <property type="match status" value="1"/>
</dbReference>
<keyword evidence="10" id="KW-0677">Repeat</keyword>
<feature type="domain" description="Protein kinase" evidence="20">
    <location>
        <begin position="359"/>
        <end position="637"/>
    </location>
</feature>
<dbReference type="PANTHER" id="PTHR27003:SF354">
    <property type="entry name" value="PROTEIN KINASE DOMAIN-CONTAINING PROTEIN"/>
    <property type="match status" value="1"/>
</dbReference>
<keyword evidence="6" id="KW-0433">Leucine-rich repeat</keyword>
<proteinExistence type="predicted"/>
<evidence type="ECO:0000256" key="6">
    <source>
        <dbReference type="ARBA" id="ARBA00022614"/>
    </source>
</evidence>
<evidence type="ECO:0000256" key="9">
    <source>
        <dbReference type="ARBA" id="ARBA00022729"/>
    </source>
</evidence>
<evidence type="ECO:0000256" key="16">
    <source>
        <dbReference type="ARBA" id="ARBA00023170"/>
    </source>
</evidence>
<dbReference type="InterPro" id="IPR001245">
    <property type="entry name" value="Ser-Thr/Tyr_kinase_cat_dom"/>
</dbReference>
<dbReference type="GO" id="GO:0005886">
    <property type="term" value="C:plasma membrane"/>
    <property type="evidence" value="ECO:0007669"/>
    <property type="project" value="UniProtKB-SubCell"/>
</dbReference>
<evidence type="ECO:0000256" key="10">
    <source>
        <dbReference type="ARBA" id="ARBA00022737"/>
    </source>
</evidence>
<evidence type="ECO:0000256" key="14">
    <source>
        <dbReference type="ARBA" id="ARBA00022989"/>
    </source>
</evidence>
<evidence type="ECO:0000256" key="12">
    <source>
        <dbReference type="ARBA" id="ARBA00022777"/>
    </source>
</evidence>
<evidence type="ECO:0000256" key="2">
    <source>
        <dbReference type="ARBA" id="ARBA00012513"/>
    </source>
</evidence>
<dbReference type="SUPFAM" id="SSF56112">
    <property type="entry name" value="Protein kinase-like (PK-like)"/>
    <property type="match status" value="2"/>
</dbReference>
<evidence type="ECO:0000256" key="1">
    <source>
        <dbReference type="ARBA" id="ARBA00004162"/>
    </source>
</evidence>
<dbReference type="GO" id="GO:0005524">
    <property type="term" value="F:ATP binding"/>
    <property type="evidence" value="ECO:0007669"/>
    <property type="project" value="UniProtKB-KW"/>
</dbReference>
<keyword evidence="14" id="KW-1133">Transmembrane helix</keyword>
<keyword evidence="11" id="KW-0547">Nucleotide-binding</keyword>
<keyword evidence="8" id="KW-0812">Transmembrane</keyword>
<evidence type="ECO:0000259" key="20">
    <source>
        <dbReference type="PROSITE" id="PS50011"/>
    </source>
</evidence>
<dbReference type="PROSITE" id="PS50011">
    <property type="entry name" value="PROTEIN_KINASE_DOM"/>
    <property type="match status" value="2"/>
</dbReference>
<dbReference type="InterPro" id="IPR008271">
    <property type="entry name" value="Ser/Thr_kinase_AS"/>
</dbReference>
<dbReference type="InterPro" id="IPR045272">
    <property type="entry name" value="ANXUR1/2-like"/>
</dbReference>
<dbReference type="SMART" id="SM00220">
    <property type="entry name" value="S_TKc"/>
    <property type="match status" value="1"/>
</dbReference>
<keyword evidence="15" id="KW-0472">Membrane</keyword>
<keyword evidence="13" id="KW-0067">ATP-binding</keyword>
<dbReference type="Pfam" id="PF07714">
    <property type="entry name" value="PK_Tyr_Ser-Thr"/>
    <property type="match status" value="1"/>
</dbReference>
<dbReference type="EMBL" id="JARYMX010000001">
    <property type="protein sequence ID" value="KAJ9565749.1"/>
    <property type="molecule type" value="Genomic_DNA"/>
</dbReference>
<sequence>MCIIDLIILSTFSILKIFLVFSQNKLVRDAMDVQEFDFGDVERATNYFSEKNVIREGSLGKVYKGELLRPGGRVTYAFKRLRTRGRDVTLELFKYLSKIKHENIYSPVGYCVEKNVAKEKLKWEVLIYEFPSRGSLDLYLSKEELTWLKRLNICLGVVRGLSYLHDVGLVHGNLMSKNILLDDNWEAKLANFNLAQGFEVVFSRGECWLSFSSGRLIVDDIVHWHYRTGDPTEDIYSLGTVLFQALCGKPTPTREYMGNHFLSSFARFYYAEGTFRDIIDPTLRKQMSQKSFDIFSAISYRCLHHERPKIHEIVNKIEEALEHQLEFENVLVVAEQKRSFQQQQLKIPLKEIQLATNGFHADHLIGRGGFGGVYKAELLHLDVRNYVKMNNSHRQSIVENFAYQRIKSKVAVKKLDNRYGQGTKQFLQEIEVLSVLNHQNIVPLLGFCDEDGEMILVYEYASNGSLDRHIGKIGKVYGHTWAQRLQICLDVAHGLKYLHEMDIIHRDIKSANILIGDTQEGMIGDFGLSRVKKNTNVEFSVTDVAGTPGYVEPKYARTGMVSKQTDIYSLGVVLLEVFCGRLAISPTLGDDPEYLLHQAKRHFQQKTFNQMIDPYLNEEFEKSRAISENTSVFHSIIIFAEITYKCLHNDQAHQLTMADVVKELKKAWAIYHVSRYFFHNDLKGIFTEERVEMLSTEIIQRDITDYTNFTDFTTGKAFLHDYKRLFKWFWNR</sequence>
<dbReference type="InterPro" id="IPR011009">
    <property type="entry name" value="Kinase-like_dom_sf"/>
</dbReference>
<keyword evidence="3" id="KW-1003">Cell membrane</keyword>
<reference evidence="21" key="1">
    <citation type="submission" date="2023-03" db="EMBL/GenBank/DDBJ databases">
        <title>Chromosome-scale reference genome and RAD-based genetic map of yellow starthistle (Centaurea solstitialis) reveal putative structural variation and QTLs associated with invader traits.</title>
        <authorList>
            <person name="Reatini B."/>
            <person name="Cang F.A."/>
            <person name="Jiang Q."/>
            <person name="Mckibben M.T.W."/>
            <person name="Barker M.S."/>
            <person name="Rieseberg L.H."/>
            <person name="Dlugosch K.M."/>
        </authorList>
    </citation>
    <scope>NUCLEOTIDE SEQUENCE</scope>
    <source>
        <strain evidence="21">CAN-66</strain>
        <tissue evidence="21">Leaf</tissue>
    </source>
</reference>
<dbReference type="Gene3D" id="1.10.510.10">
    <property type="entry name" value="Transferase(Phosphotransferase) domain 1"/>
    <property type="match status" value="2"/>
</dbReference>
<keyword evidence="9" id="KW-0732">Signal</keyword>
<dbReference type="InterPro" id="IPR000719">
    <property type="entry name" value="Prot_kinase_dom"/>
</dbReference>
<name>A0AA38TTB1_9ASTR</name>
<evidence type="ECO:0000256" key="13">
    <source>
        <dbReference type="ARBA" id="ARBA00022840"/>
    </source>
</evidence>
<comment type="catalytic activity">
    <reaction evidence="18">
        <text>L-threonyl-[protein] + ATP = O-phospho-L-threonyl-[protein] + ADP + H(+)</text>
        <dbReference type="Rhea" id="RHEA:46608"/>
        <dbReference type="Rhea" id="RHEA-COMP:11060"/>
        <dbReference type="Rhea" id="RHEA-COMP:11605"/>
        <dbReference type="ChEBI" id="CHEBI:15378"/>
        <dbReference type="ChEBI" id="CHEBI:30013"/>
        <dbReference type="ChEBI" id="CHEBI:30616"/>
        <dbReference type="ChEBI" id="CHEBI:61977"/>
        <dbReference type="ChEBI" id="CHEBI:456216"/>
        <dbReference type="EC" id="2.7.11.1"/>
    </reaction>
</comment>
<keyword evidence="5" id="KW-0597">Phosphoprotein</keyword>